<reference evidence="1" key="1">
    <citation type="submission" date="2020-02" db="EMBL/GenBank/DDBJ databases">
        <title>Genome sequencing of the panga catfish, Pangasius djambal.</title>
        <authorList>
            <person name="Wen M."/>
            <person name="Zahm M."/>
            <person name="Roques C."/>
            <person name="Cabau C."/>
            <person name="Klopp C."/>
            <person name="Donnadieu C."/>
            <person name="Jouanno E."/>
            <person name="Avarre J.-C."/>
            <person name="Campet M."/>
            <person name="Ha T."/>
            <person name="Dugue R."/>
            <person name="Lampietro C."/>
            <person name="Louis A."/>
            <person name="Herpin A."/>
            <person name="Echchiki A."/>
            <person name="Berthelot C."/>
            <person name="Parey E."/>
            <person name="Roest-Crollius H."/>
            <person name="Braasch I."/>
            <person name="Postlethwait J.H."/>
            <person name="Bobe J."/>
            <person name="Montfort J."/>
            <person name="Bouchez O."/>
            <person name="Begum T."/>
            <person name="Schartl M."/>
            <person name="Gustiano R."/>
            <person name="Guiguen Y."/>
        </authorList>
    </citation>
    <scope>NUCLEOTIDE SEQUENCE</scope>
    <source>
        <strain evidence="1">Pdj_M5554</strain>
    </source>
</reference>
<keyword evidence="2" id="KW-1185">Reference proteome</keyword>
<evidence type="ECO:0000313" key="1">
    <source>
        <dbReference type="EMBL" id="MCJ8731697.1"/>
    </source>
</evidence>
<organism evidence="1 2">
    <name type="scientific">Pangasius djambal</name>
    <dbReference type="NCBI Taxonomy" id="1691987"/>
    <lineage>
        <taxon>Eukaryota</taxon>
        <taxon>Metazoa</taxon>
        <taxon>Chordata</taxon>
        <taxon>Craniata</taxon>
        <taxon>Vertebrata</taxon>
        <taxon>Euteleostomi</taxon>
        <taxon>Actinopterygii</taxon>
        <taxon>Neopterygii</taxon>
        <taxon>Teleostei</taxon>
        <taxon>Ostariophysi</taxon>
        <taxon>Siluriformes</taxon>
        <taxon>Pangasiidae</taxon>
        <taxon>Pangasius</taxon>
    </lineage>
</organism>
<proteinExistence type="predicted"/>
<accession>A0ACC5Y7V5</accession>
<sequence length="3376" mass="374806">MAGSLASRILTEAQCCGRCLRMWILQSHSLRDPNADEFEDKDWTFIIENETKGQRKVLASVDVNMKKYANATSATFDLTLRLKPLSVKVVDATLKLSLTCIFLKEGKATDEDMQSLASLMSLKHSDIGNLDDFNDSDEEDKRLSTGAGRSMAATELHRQLSILREEEYPTAVCTGEENADAKTSNAHQAKDLRSSHHKTGHISIAGHKPDRESVFELQIVKAAPRPESMVSHLQSTPKAPSVSEAQSFELPKPDMGVAEKTPSNTASQTIPLSVIVNESTSPLAEVECTLSQESTEVQSVFTDKEENVKLQTEPTNLHNIQTDENEQETNLASELVFSPERTKSDQGAKGIAAFLPFCPRTPISPWSPFTSTCDTDQSQSGVLPINGSTRIREEAHNRPIDYQESNQDYEAVKNVVDMSGYSDNAHSPQFAQVHKTKIKADNSESNMIDFFLCDAKASYVSGLPSGEDIKMEEDVQRAKDESLLQEESQEKRINTVAPKDTEYQDRHCFEHMREPQLSESTIPGIPLPQRSEVDSSSIYREPCMVSILPSCPRAAIIPGLPSLYLPEKAIKWPSSEESIRVMPCKKEAAMHIHNLGIQYHDSKILNEIISLKPTCPKSVSIPGFPSVPLDTEDIPSSVNFLPTCPKASSISGLPSRLPFTISEPEIWPKNNMMLWERKKKKCKVQILHSFTENPAMFKAMIPIRPSCPTASTIPGFPSTPGSIPQEHPSIINMLPSCPKISSIAGFPSVFLRIDQDLSLCRPDKTLLFVKQNKKDQIRVIHDLGKPYDDIRQLRNMLSLTLTCPATAAPGFPSAPIHNEKAPNAVNLRPTCPATSRISGMPSKLLVIEPDDKYMHMDSGILWKRQLRKSDPHILVMSTYNAETAKSMSLIRSTCSTQSRIPGFPSAPKRRPQKDQNIVNMMSSCPNNSKIVGFPSITVMRTDQDIQQWRLNSERLIRTPKKRLSDMYIILSEVLDTFKENIDFSVMVALVPSCPKKAHCPGFPSLPAQNHECPQCMIKLLTSCPKASCVPGIPSSINTESVSNKWPRDTEPLWIKRMRNQSYCPKLAYAPLYECTDDKDGIQNIVLLKPSCPRKAKIPGFPFAPSPRSEKHIMSNRLSPCATVETCGPLRLESSLVSNVSMTHVPVTILTEEINPSKECDIAMQHLTSSSAVNEVSHMNEPKLNSSSLEETKEDIGFWPKSEEGEKGILESGKIDCRMWHSLPPDMPLLLTAGERTECTDAEFQNTDDYTHTERSACDKYTFENLTQRPEQLASRYEDEKETLEDICSLVPSVCNAQSKLQQVKWVPNMADLFPSCPRICSIPGFPSTAMTITYETEGTDWPRDANTLWRKVMGPKTLEPLQFMAISQYDTKMIGNMVSLAYSCPSKTSIIGFPSAIRGKILEISSISTSCSKISRVAGMPSSSLIQEHKPHVEWLNRKGFLWDKQSKEKLAFIINKPLQYTHISSMMVAIVPTCPETALIPGFPSAPCSKDRWKGGTRETFSSTCSTVSTVSVVSGHTLRKAPAAQVDGFTTTSKLQVKVVPSMSRLLPTCPMISRILGYPSKQESNNLEWVSAQTLNSGKPLKEKTFNFTETGMDAEDINKNMTLLSTCPLAARIPGFPSAQQRKGQEPNMQNIRPSCPMLSQIAGCQSIQVSRSSNWPTSQIILMDRQTKNPTIIINKAKENKRVLESNAALLPTCPSKTCIPGFPSVPEPKMQNILPSCPKRSNTVGFPSKEGTVHLDWLVDTLNTIQLCCSAPKHKFFMKDKTDETRDSMKSMFALSPTCPTLTIIPGFPFVPKPKVSPNMVNLQPCIPKTSRIVGLQSRERTLTHVWLLEKKSLWEKLLKTTSDIHDQCYFDPLCEQLDHYSMKKMIALVPTCPREAQTPGFPSIPYVKVDKFYLRKESDMRSILNSCPGFALVPGFPSVSSVISVESSWKVQEKPMWVKPVKQKSVLISSTTTHYDQYVKIVLLAPTCPDKARIPGFPSVRNLMYAMTALLPSCSYASIVPGMPSRKDLTQDLTQIDSVLPAVPLFGEKPLRTKTLLVSNNLPTVEDKTAMSALVYCCPSKARIPGFPSMPTTPSTQIGMSVTNPSQTQTQTEPETALCVTPHRIDKWDLAVDVKLSDKSPEIKKSKEILEGSPLQEQQSLEEHTVEQSSPSKSHDTTDYSETDITSGWEVLEAEDPFTEKEGSSGLVETIVGVFHKGFETVAAMLQPSGFGAGVDSQLATDDPCCSANPENSISVKPREPWCEPAEGPILQKALHVSSTEPQEFKFPVSAEPYMWRLADSRSETSLCSKDVESWLTGKGEQSQMKKWPPLTEADLHEITKEEEENDPHTLLQMHETTKKKIFDLDENTEEKLFDKPFLIEKGAQNHSTQEISALIQPTSSKPQKEQIMTFSLTSPRKHSEVRNEEISILTSGQPPPPQEISMNSRLQESPLTAVMKDQEPISPCPNVSIASHCGSRINSSLTEESSHTDEHVSVVNQTECLSDVSQSLDKVIGMPTSLENPLTSAGEDSSTKTMVQSPTILPVPMPRVKKRLSASLPDDYRVESGTTEISTGGICPSDNDEMSSKAKVSGITEASGAENKSETQKRNQVSSADTPDSESDRRSTTGKKKKDERELEQIASEIKVKSVDQVKPTEPLLPMPRLRKRFSASFNDDIPTVSSSPPFVSDQGQKEACPPVPAPRSKKHPSATFPDENPSEADQVVSFMDQTESKSPSPSGNKSSLDFSEKTVKVLELENNKSVNSILVTVENVTACSELSSINHEGSRQLVEETVREKVSESNKALTMSETATSNVPQNVGKIQRQEERSSEKNQDVETTVKDIKQGKGEDKVHLATLSLDETAATLDLKRQTSDDPSSLPVPRPRVKKRLSASFPDDTSVPTDEITLLEEGSNRNINEPALTKRKTKTEAMVHHGGSPANSAAASEAETTSLVDSSQSLLEWCQKVTQGHKGLKITNFSTSWRNGLAFCAILHNFHPDKVDFEMLDPYDIKQNNKKAFDGFAELGISRLIEPTDMVLLPVPDRLIVMTYLSQIRTHFTGQELSVVQIEQNSNESSYAVGEKIQNTDPDAAARYYAERFQTSHLAQETDRNVPDKETKENPNTNGSLVPPPRTKRTQGVSQAGGSGGDQAPVAPPRTHTSSTKGFSHVKDADLVKKRRSQLRGESFEETEMSEKPTAVESGPSHAEIGAAKAPSGALECGEQGKAGDGQDVSQYVLSEMQALEAEQRQIDHRADIVEKKLRRLMESGSDRVEEEKLIQEWFTLVNKKNALIRRQDHLQLLQEEHDLERRFELLKGELRDLMAVEEWQKTQAHKTREHLLLQELVSLVNQRDELVHDMDAKERGALEEDERLERGLEQRRRKYGSRKEKCILQ</sequence>
<dbReference type="Proteomes" id="UP000830395">
    <property type="component" value="Chromosome 4"/>
</dbReference>
<evidence type="ECO:0000313" key="2">
    <source>
        <dbReference type="Proteomes" id="UP000830395"/>
    </source>
</evidence>
<comment type="caution">
    <text evidence="1">The sequence shown here is derived from an EMBL/GenBank/DDBJ whole genome shotgun (WGS) entry which is preliminary data.</text>
</comment>
<gene>
    <name evidence="1" type="ORF">PDJAM_G00202480</name>
</gene>
<protein>
    <submittedName>
        <fullName evidence="1">Uncharacterized protein</fullName>
    </submittedName>
</protein>
<name>A0ACC5Y7V5_9TELE</name>
<dbReference type="EMBL" id="CM040978">
    <property type="protein sequence ID" value="MCJ8731697.1"/>
    <property type="molecule type" value="Genomic_DNA"/>
</dbReference>